<dbReference type="GeneID" id="108681621"/>
<evidence type="ECO:0000313" key="4">
    <source>
        <dbReference type="EMBL" id="KAA0185359.1"/>
    </source>
</evidence>
<dbReference type="CDD" id="cd21089">
    <property type="entry name" value="Trm112-like"/>
    <property type="match status" value="1"/>
</dbReference>
<dbReference type="GO" id="GO:0008168">
    <property type="term" value="F:methyltransferase activity"/>
    <property type="evidence" value="ECO:0007669"/>
    <property type="project" value="UniProtKB-KW"/>
</dbReference>
<dbReference type="Proteomes" id="UP000711488">
    <property type="component" value="Unassembled WGS sequence"/>
</dbReference>
<accession>A0A6A0GR70</accession>
<dbReference type="Proteomes" id="UP000694843">
    <property type="component" value="Unplaced"/>
</dbReference>
<dbReference type="GO" id="GO:0070476">
    <property type="term" value="P:rRNA (guanine-N7)-methylation"/>
    <property type="evidence" value="ECO:0007669"/>
    <property type="project" value="TreeGrafter"/>
</dbReference>
<dbReference type="OMA" id="NMLTSKC"/>
<evidence type="ECO:0000256" key="2">
    <source>
        <dbReference type="ARBA" id="ARBA00019989"/>
    </source>
</evidence>
<gene>
    <name evidence="6" type="primary">LOC108681621</name>
    <name evidence="4" type="ORF">HAZT_HAZT006005</name>
</gene>
<reference evidence="4" key="1">
    <citation type="submission" date="2014-08" db="EMBL/GenBank/DDBJ databases">
        <authorList>
            <person name="Murali S."/>
            <person name="Richards S."/>
            <person name="Bandaranaike D."/>
            <person name="Bellair M."/>
            <person name="Blankenburg K."/>
            <person name="Chao H."/>
            <person name="Dinh H."/>
            <person name="Doddapaneni H."/>
            <person name="Dugan-Rocha S."/>
            <person name="Elkadiri S."/>
            <person name="Gnanaolivu R."/>
            <person name="Hughes D."/>
            <person name="Lee S."/>
            <person name="Li M."/>
            <person name="Ming W."/>
            <person name="Munidasa M."/>
            <person name="Muniz J."/>
            <person name="Nguyen L."/>
            <person name="Osuji N."/>
            <person name="Pu L.-L."/>
            <person name="Puazo M."/>
            <person name="Skinner E."/>
            <person name="Qu C."/>
            <person name="Quiroz J."/>
            <person name="Raj R."/>
            <person name="Weissenberger G."/>
            <person name="Xin Y."/>
            <person name="Zou X."/>
            <person name="Han Y."/>
            <person name="Worley K."/>
            <person name="Muzny D."/>
            <person name="Gibbs R."/>
        </authorList>
    </citation>
    <scope>NUCLEOTIDE SEQUENCE</scope>
    <source>
        <strain evidence="4">HAZT.00-mixed</strain>
        <tissue evidence="4">Whole organism</tissue>
    </source>
</reference>
<dbReference type="EMBL" id="JQDR03016374">
    <property type="protein sequence ID" value="KAA0185359.1"/>
    <property type="molecule type" value="Genomic_DNA"/>
</dbReference>
<reference evidence="6" key="4">
    <citation type="submission" date="2023-09" db="UniProtKB">
        <authorList>
            <consortium name="RefSeq"/>
        </authorList>
    </citation>
    <scope>IDENTIFICATION</scope>
    <source>
        <tissue evidence="6">Whole organism</tissue>
    </source>
</reference>
<evidence type="ECO:0000256" key="1">
    <source>
        <dbReference type="ARBA" id="ARBA00007980"/>
    </source>
</evidence>
<dbReference type="OrthoDB" id="2187549at2759"/>
<dbReference type="Gene3D" id="2.20.25.10">
    <property type="match status" value="1"/>
</dbReference>
<dbReference type="GO" id="GO:0046982">
    <property type="term" value="F:protein heterodimerization activity"/>
    <property type="evidence" value="ECO:0007669"/>
    <property type="project" value="InterPro"/>
</dbReference>
<keyword evidence="5" id="KW-1185">Reference proteome</keyword>
<sequence length="123" mass="13975">MKLITHNMLSSKTIKGVVYGYPLIIRASQVLTKDVDFNPEFIQRMIPKLDWSALKFAAKCVGHEEDLPDEPPANMADEDVLKRIHHVVMEVDVVDGFLECPETKRQFPITNGIPNMLLNENDV</sequence>
<dbReference type="InterPro" id="IPR005651">
    <property type="entry name" value="Trm112-like"/>
</dbReference>
<dbReference type="CTD" id="51504"/>
<dbReference type="InterPro" id="IPR039127">
    <property type="entry name" value="Trm112"/>
</dbReference>
<keyword evidence="6" id="KW-0808">Transferase</keyword>
<dbReference type="GO" id="GO:0030488">
    <property type="term" value="P:tRNA methylation"/>
    <property type="evidence" value="ECO:0007669"/>
    <property type="project" value="TreeGrafter"/>
</dbReference>
<evidence type="ECO:0000313" key="6">
    <source>
        <dbReference type="RefSeq" id="XP_018026160.1"/>
    </source>
</evidence>
<organism evidence="4">
    <name type="scientific">Hyalella azteca</name>
    <name type="common">Amphipod</name>
    <dbReference type="NCBI Taxonomy" id="294128"/>
    <lineage>
        <taxon>Eukaryota</taxon>
        <taxon>Metazoa</taxon>
        <taxon>Ecdysozoa</taxon>
        <taxon>Arthropoda</taxon>
        <taxon>Crustacea</taxon>
        <taxon>Multicrustacea</taxon>
        <taxon>Malacostraca</taxon>
        <taxon>Eumalacostraca</taxon>
        <taxon>Peracarida</taxon>
        <taxon>Amphipoda</taxon>
        <taxon>Senticaudata</taxon>
        <taxon>Talitrida</taxon>
        <taxon>Talitroidea</taxon>
        <taxon>Hyalellidae</taxon>
        <taxon>Hyalella</taxon>
    </lineage>
</organism>
<dbReference type="SUPFAM" id="SSF158997">
    <property type="entry name" value="Trm112p-like"/>
    <property type="match status" value="1"/>
</dbReference>
<dbReference type="RefSeq" id="XP_018026160.1">
    <property type="nucleotide sequence ID" value="XM_018170671.2"/>
</dbReference>
<comment type="similarity">
    <text evidence="1">Belongs to the TRM112 family.</text>
</comment>
<reference evidence="4" key="2">
    <citation type="journal article" date="2018" name="Environ. Sci. Technol.">
        <title>The Toxicogenome of Hyalella azteca: A Model for Sediment Ecotoxicology and Evolutionary Toxicology.</title>
        <authorList>
            <person name="Poynton H.C."/>
            <person name="Hasenbein S."/>
            <person name="Benoit J.B."/>
            <person name="Sepulveda M.S."/>
            <person name="Poelchau M.F."/>
            <person name="Hughes D.S.T."/>
            <person name="Murali S.C."/>
            <person name="Chen S."/>
            <person name="Glastad K.M."/>
            <person name="Goodisman M.A.D."/>
            <person name="Werren J.H."/>
            <person name="Vineis J.H."/>
            <person name="Bowen J.L."/>
            <person name="Friedrich M."/>
            <person name="Jones J."/>
            <person name="Robertson H.M."/>
            <person name="Feyereisen R."/>
            <person name="Mechler-Hickson A."/>
            <person name="Mathers N."/>
            <person name="Lee C.E."/>
            <person name="Colbourne J.K."/>
            <person name="Biales A."/>
            <person name="Johnston J.S."/>
            <person name="Wellborn G.A."/>
            <person name="Rosendale A.J."/>
            <person name="Cridge A.G."/>
            <person name="Munoz-Torres M.C."/>
            <person name="Bain P.A."/>
            <person name="Manny A.R."/>
            <person name="Major K.M."/>
            <person name="Lambert F.N."/>
            <person name="Vulpe C.D."/>
            <person name="Tuck P."/>
            <person name="Blalock B.J."/>
            <person name="Lin Y.Y."/>
            <person name="Smith M.E."/>
            <person name="Ochoa-Acuna H."/>
            <person name="Chen M.M."/>
            <person name="Childers C.P."/>
            <person name="Qu J."/>
            <person name="Dugan S."/>
            <person name="Lee S.L."/>
            <person name="Chao H."/>
            <person name="Dinh H."/>
            <person name="Han Y."/>
            <person name="Doddapaneni H."/>
            <person name="Worley K.C."/>
            <person name="Muzny D.M."/>
            <person name="Gibbs R.A."/>
            <person name="Richards S."/>
        </authorList>
    </citation>
    <scope>NUCLEOTIDE SEQUENCE</scope>
    <source>
        <strain evidence="4">HAZT.00-mixed</strain>
        <tissue evidence="4">Whole organism</tissue>
    </source>
</reference>
<evidence type="ECO:0000256" key="3">
    <source>
        <dbReference type="ARBA" id="ARBA00030516"/>
    </source>
</evidence>
<dbReference type="PANTHER" id="PTHR12773:SF0">
    <property type="entry name" value="MULTIFUNCTIONAL METHYLTRANSFERASE SUBUNIT TRM112-LIKE PROTEIN"/>
    <property type="match status" value="1"/>
</dbReference>
<protein>
    <recommendedName>
        <fullName evidence="2">Multifunctional methyltransferase subunit TRM112-like protein</fullName>
    </recommendedName>
    <alternativeName>
        <fullName evidence="3">tRNA methyltransferase 112 homolog</fullName>
    </alternativeName>
</protein>
<dbReference type="KEGG" id="hazt:108681621"/>
<proteinExistence type="inferred from homology"/>
<dbReference type="PANTHER" id="PTHR12773">
    <property type="entry name" value="UPF0315 PROTEIN-RELATED"/>
    <property type="match status" value="1"/>
</dbReference>
<dbReference type="Pfam" id="PF03966">
    <property type="entry name" value="Trm112p"/>
    <property type="match status" value="1"/>
</dbReference>
<evidence type="ECO:0000313" key="5">
    <source>
        <dbReference type="Proteomes" id="UP000694843"/>
    </source>
</evidence>
<name>A0A6A0GR70_HYAAZ</name>
<reference evidence="4" key="3">
    <citation type="submission" date="2019-06" db="EMBL/GenBank/DDBJ databases">
        <authorList>
            <person name="Poynton C."/>
            <person name="Hasenbein S."/>
            <person name="Benoit J.B."/>
            <person name="Sepulveda M.S."/>
            <person name="Poelchau M.F."/>
            <person name="Murali S.C."/>
            <person name="Chen S."/>
            <person name="Glastad K.M."/>
            <person name="Werren J.H."/>
            <person name="Vineis J.H."/>
            <person name="Bowen J.L."/>
            <person name="Friedrich M."/>
            <person name="Jones J."/>
            <person name="Robertson H.M."/>
            <person name="Feyereisen R."/>
            <person name="Mechler-Hickson A."/>
            <person name="Mathers N."/>
            <person name="Lee C.E."/>
            <person name="Colbourne J.K."/>
            <person name="Biales A."/>
            <person name="Johnston J.S."/>
            <person name="Wellborn G.A."/>
            <person name="Rosendale A.J."/>
            <person name="Cridge A.G."/>
            <person name="Munoz-Torres M.C."/>
            <person name="Bain P.A."/>
            <person name="Manny A.R."/>
            <person name="Major K.M."/>
            <person name="Lambert F.N."/>
            <person name="Vulpe C.D."/>
            <person name="Tuck P."/>
            <person name="Blalock B.J."/>
            <person name="Lin Y.-Y."/>
            <person name="Smith M.E."/>
            <person name="Ochoa-Acuna H."/>
            <person name="Chen M.-J.M."/>
            <person name="Childers C.P."/>
            <person name="Qu J."/>
            <person name="Dugan S."/>
            <person name="Lee S.L."/>
            <person name="Chao H."/>
            <person name="Dinh H."/>
            <person name="Han Y."/>
            <person name="Doddapaneni H."/>
            <person name="Worley K.C."/>
            <person name="Muzny D.M."/>
            <person name="Gibbs R.A."/>
            <person name="Richards S."/>
        </authorList>
    </citation>
    <scope>NUCLEOTIDE SEQUENCE</scope>
    <source>
        <strain evidence="4">HAZT.00-mixed</strain>
        <tissue evidence="4">Whole organism</tissue>
    </source>
</reference>
<keyword evidence="6" id="KW-0489">Methyltransferase</keyword>
<dbReference type="AlphaFoldDB" id="A0A6A0GR70"/>